<evidence type="ECO:0000313" key="2">
    <source>
        <dbReference type="EMBL" id="BAS76062.1"/>
    </source>
</evidence>
<dbReference type="InParanoid" id="A0A0P0VCF3"/>
<dbReference type="EMBL" id="AP014957">
    <property type="protein sequence ID" value="BAS76062.1"/>
    <property type="molecule type" value="Genomic_DNA"/>
</dbReference>
<dbReference type="Gramene" id="Os01t0933600-01">
    <property type="protein sequence ID" value="Os01t0933600-01"/>
    <property type="gene ID" value="Os01g0933600"/>
</dbReference>
<proteinExistence type="predicted"/>
<gene>
    <name evidence="2" type="ordered locus">Os01g0933600</name>
    <name evidence="2" type="ORF">OSNPB_010933600</name>
</gene>
<reference evidence="2 3" key="3">
    <citation type="journal article" date="2013" name="Rice">
        <title>Improvement of the Oryza sativa Nipponbare reference genome using next generation sequence and optical map data.</title>
        <authorList>
            <person name="Kawahara Y."/>
            <person name="de la Bastide M."/>
            <person name="Hamilton J.P."/>
            <person name="Kanamori H."/>
            <person name="McCombie W.R."/>
            <person name="Ouyang S."/>
            <person name="Schwartz D.C."/>
            <person name="Tanaka T."/>
            <person name="Wu J."/>
            <person name="Zhou S."/>
            <person name="Childs K.L."/>
            <person name="Davidson R.M."/>
            <person name="Lin H."/>
            <person name="Quesada-Ocampo L."/>
            <person name="Vaillancourt B."/>
            <person name="Sakai H."/>
            <person name="Lee S.S."/>
            <person name="Kim J."/>
            <person name="Numa H."/>
            <person name="Itoh T."/>
            <person name="Buell C.R."/>
            <person name="Matsumoto T."/>
        </authorList>
    </citation>
    <scope>NUCLEOTIDE SEQUENCE [LARGE SCALE GENOMIC DNA]</scope>
    <source>
        <strain evidence="3">cv. Nipponbare</strain>
    </source>
</reference>
<feature type="region of interest" description="Disordered" evidence="1">
    <location>
        <begin position="41"/>
        <end position="84"/>
    </location>
</feature>
<evidence type="ECO:0000313" key="3">
    <source>
        <dbReference type="Proteomes" id="UP000059680"/>
    </source>
</evidence>
<dbReference type="PaxDb" id="39947-A0A0P0VCF3"/>
<accession>A0A0P0VCF3</accession>
<dbReference type="Proteomes" id="UP000059680">
    <property type="component" value="Chromosome 1"/>
</dbReference>
<feature type="compositionally biased region" description="Basic and acidic residues" evidence="1">
    <location>
        <begin position="52"/>
        <end position="66"/>
    </location>
</feature>
<reference evidence="2 3" key="2">
    <citation type="journal article" date="2013" name="Plant Cell Physiol.">
        <title>Rice Annotation Project Database (RAP-DB): an integrative and interactive database for rice genomics.</title>
        <authorList>
            <person name="Sakai H."/>
            <person name="Lee S.S."/>
            <person name="Tanaka T."/>
            <person name="Numa H."/>
            <person name="Kim J."/>
            <person name="Kawahara Y."/>
            <person name="Wakimoto H."/>
            <person name="Yang C.C."/>
            <person name="Iwamoto M."/>
            <person name="Abe T."/>
            <person name="Yamada Y."/>
            <person name="Muto A."/>
            <person name="Inokuchi H."/>
            <person name="Ikemura T."/>
            <person name="Matsumoto T."/>
            <person name="Sasaki T."/>
            <person name="Itoh T."/>
        </authorList>
    </citation>
    <scope>NUCLEOTIDE SEQUENCE [LARGE SCALE GENOMIC DNA]</scope>
    <source>
        <strain evidence="3">cv. Nipponbare</strain>
    </source>
</reference>
<evidence type="ECO:0000256" key="1">
    <source>
        <dbReference type="SAM" id="MobiDB-lite"/>
    </source>
</evidence>
<sequence>AGVAALPLCKAACGSRLESSRARWPVGVEWLLFSPSEISTPSAPAHSAPADEEGHGRSEAKQRTGERGGWAGSEPTTTSSPPACIPLSLRSPLARICHRRLDPILSALPSRGSAIGVDGRGGSGGLFSSRIDPVISPLLARADPPPTTTGGADPAASHTVTTTIGGRGLTQFPASAAAATAELPRTTSCATSCSSCSGQGAWWAPTRLCCRSWNPGRCIPRLVSSRGRATAD</sequence>
<keyword evidence="3" id="KW-1185">Reference proteome</keyword>
<protein>
    <submittedName>
        <fullName evidence="2">Os01g0933600 protein</fullName>
    </submittedName>
</protein>
<dbReference type="AlphaFoldDB" id="A0A0P0VCF3"/>
<name>A0A0P0VCF3_ORYSJ</name>
<feature type="non-terminal residue" evidence="2">
    <location>
        <position position="1"/>
    </location>
</feature>
<organism evidence="2 3">
    <name type="scientific">Oryza sativa subsp. japonica</name>
    <name type="common">Rice</name>
    <dbReference type="NCBI Taxonomy" id="39947"/>
    <lineage>
        <taxon>Eukaryota</taxon>
        <taxon>Viridiplantae</taxon>
        <taxon>Streptophyta</taxon>
        <taxon>Embryophyta</taxon>
        <taxon>Tracheophyta</taxon>
        <taxon>Spermatophyta</taxon>
        <taxon>Magnoliopsida</taxon>
        <taxon>Liliopsida</taxon>
        <taxon>Poales</taxon>
        <taxon>Poaceae</taxon>
        <taxon>BOP clade</taxon>
        <taxon>Oryzoideae</taxon>
        <taxon>Oryzeae</taxon>
        <taxon>Oryzinae</taxon>
        <taxon>Oryza</taxon>
        <taxon>Oryza sativa</taxon>
    </lineage>
</organism>
<reference evidence="3" key="1">
    <citation type="journal article" date="2005" name="Nature">
        <title>The map-based sequence of the rice genome.</title>
        <authorList>
            <consortium name="International rice genome sequencing project (IRGSP)"/>
            <person name="Matsumoto T."/>
            <person name="Wu J."/>
            <person name="Kanamori H."/>
            <person name="Katayose Y."/>
            <person name="Fujisawa M."/>
            <person name="Namiki N."/>
            <person name="Mizuno H."/>
            <person name="Yamamoto K."/>
            <person name="Antonio B.A."/>
            <person name="Baba T."/>
            <person name="Sakata K."/>
            <person name="Nagamura Y."/>
            <person name="Aoki H."/>
            <person name="Arikawa K."/>
            <person name="Arita K."/>
            <person name="Bito T."/>
            <person name="Chiden Y."/>
            <person name="Fujitsuka N."/>
            <person name="Fukunaka R."/>
            <person name="Hamada M."/>
            <person name="Harada C."/>
            <person name="Hayashi A."/>
            <person name="Hijishita S."/>
            <person name="Honda M."/>
            <person name="Hosokawa S."/>
            <person name="Ichikawa Y."/>
            <person name="Idonuma A."/>
            <person name="Iijima M."/>
            <person name="Ikeda M."/>
            <person name="Ikeno M."/>
            <person name="Ito K."/>
            <person name="Ito S."/>
            <person name="Ito T."/>
            <person name="Ito Y."/>
            <person name="Ito Y."/>
            <person name="Iwabuchi A."/>
            <person name="Kamiya K."/>
            <person name="Karasawa W."/>
            <person name="Kurita K."/>
            <person name="Katagiri S."/>
            <person name="Kikuta A."/>
            <person name="Kobayashi H."/>
            <person name="Kobayashi N."/>
            <person name="Machita K."/>
            <person name="Maehara T."/>
            <person name="Masukawa M."/>
            <person name="Mizubayashi T."/>
            <person name="Mukai Y."/>
            <person name="Nagasaki H."/>
            <person name="Nagata Y."/>
            <person name="Naito S."/>
            <person name="Nakashima M."/>
            <person name="Nakama Y."/>
            <person name="Nakamichi Y."/>
            <person name="Nakamura M."/>
            <person name="Meguro A."/>
            <person name="Negishi M."/>
            <person name="Ohta I."/>
            <person name="Ohta T."/>
            <person name="Okamoto M."/>
            <person name="Ono N."/>
            <person name="Saji S."/>
            <person name="Sakaguchi M."/>
            <person name="Sakai K."/>
            <person name="Shibata M."/>
            <person name="Shimokawa T."/>
            <person name="Song J."/>
            <person name="Takazaki Y."/>
            <person name="Terasawa K."/>
            <person name="Tsugane M."/>
            <person name="Tsuji K."/>
            <person name="Ueda S."/>
            <person name="Waki K."/>
            <person name="Yamagata H."/>
            <person name="Yamamoto M."/>
            <person name="Yamamoto S."/>
            <person name="Yamane H."/>
            <person name="Yoshiki S."/>
            <person name="Yoshihara R."/>
            <person name="Yukawa K."/>
            <person name="Zhong H."/>
            <person name="Yano M."/>
            <person name="Yuan Q."/>
            <person name="Ouyang S."/>
            <person name="Liu J."/>
            <person name="Jones K.M."/>
            <person name="Gansberger K."/>
            <person name="Moffat K."/>
            <person name="Hill J."/>
            <person name="Bera J."/>
            <person name="Fadrosh D."/>
            <person name="Jin S."/>
            <person name="Johri S."/>
            <person name="Kim M."/>
            <person name="Overton L."/>
            <person name="Reardon M."/>
            <person name="Tsitrin T."/>
            <person name="Vuong H."/>
            <person name="Weaver B."/>
            <person name="Ciecko A."/>
            <person name="Tallon L."/>
            <person name="Jackson J."/>
            <person name="Pai G."/>
            <person name="Aken S.V."/>
            <person name="Utterback T."/>
            <person name="Reidmuller S."/>
            <person name="Feldblyum T."/>
            <person name="Hsiao J."/>
            <person name="Zismann V."/>
            <person name="Iobst S."/>
            <person name="de Vazeille A.R."/>
            <person name="Buell C.R."/>
            <person name="Ying K."/>
            <person name="Li Y."/>
            <person name="Lu T."/>
            <person name="Huang Y."/>
            <person name="Zhao Q."/>
            <person name="Feng Q."/>
            <person name="Zhang L."/>
            <person name="Zhu J."/>
            <person name="Weng Q."/>
            <person name="Mu J."/>
            <person name="Lu Y."/>
            <person name="Fan D."/>
            <person name="Liu Y."/>
            <person name="Guan J."/>
            <person name="Zhang Y."/>
            <person name="Yu S."/>
            <person name="Liu X."/>
            <person name="Zhang Y."/>
            <person name="Hong G."/>
            <person name="Han B."/>
            <person name="Choisne N."/>
            <person name="Demange N."/>
            <person name="Orjeda G."/>
            <person name="Samain S."/>
            <person name="Cattolico L."/>
            <person name="Pelletier E."/>
            <person name="Couloux A."/>
            <person name="Segurens B."/>
            <person name="Wincker P."/>
            <person name="D'Hont A."/>
            <person name="Scarpelli C."/>
            <person name="Weissenbach J."/>
            <person name="Salanoubat M."/>
            <person name="Quetier F."/>
            <person name="Yu Y."/>
            <person name="Kim H.R."/>
            <person name="Rambo T."/>
            <person name="Currie J."/>
            <person name="Collura K."/>
            <person name="Luo M."/>
            <person name="Yang T."/>
            <person name="Ammiraju J.S.S."/>
            <person name="Engler F."/>
            <person name="Soderlund C."/>
            <person name="Wing R.A."/>
            <person name="Palmer L.E."/>
            <person name="de la Bastide M."/>
            <person name="Spiegel L."/>
            <person name="Nascimento L."/>
            <person name="Zutavern T."/>
            <person name="O'Shaughnessy A."/>
            <person name="Dike S."/>
            <person name="Dedhia N."/>
            <person name="Preston R."/>
            <person name="Balija V."/>
            <person name="McCombie W.R."/>
            <person name="Chow T."/>
            <person name="Chen H."/>
            <person name="Chung M."/>
            <person name="Chen C."/>
            <person name="Shaw J."/>
            <person name="Wu H."/>
            <person name="Hsiao K."/>
            <person name="Chao Y."/>
            <person name="Chu M."/>
            <person name="Cheng C."/>
            <person name="Hour A."/>
            <person name="Lee P."/>
            <person name="Lin S."/>
            <person name="Lin Y."/>
            <person name="Liou J."/>
            <person name="Liu S."/>
            <person name="Hsing Y."/>
            <person name="Raghuvanshi S."/>
            <person name="Mohanty A."/>
            <person name="Bharti A.K."/>
            <person name="Gaur A."/>
            <person name="Gupta V."/>
            <person name="Kumar D."/>
            <person name="Ravi V."/>
            <person name="Vij S."/>
            <person name="Kapur A."/>
            <person name="Khurana P."/>
            <person name="Khurana P."/>
            <person name="Khurana J.P."/>
            <person name="Tyagi A.K."/>
            <person name="Gaikwad K."/>
            <person name="Singh A."/>
            <person name="Dalal V."/>
            <person name="Srivastava S."/>
            <person name="Dixit A."/>
            <person name="Pal A.K."/>
            <person name="Ghazi I.A."/>
            <person name="Yadav M."/>
            <person name="Pandit A."/>
            <person name="Bhargava A."/>
            <person name="Sureshbabu K."/>
            <person name="Batra K."/>
            <person name="Sharma T.R."/>
            <person name="Mohapatra T."/>
            <person name="Singh N.K."/>
            <person name="Messing J."/>
            <person name="Nelson A.B."/>
            <person name="Fuks G."/>
            <person name="Kavchok S."/>
            <person name="Keizer G."/>
            <person name="Linton E."/>
            <person name="Llaca V."/>
            <person name="Song R."/>
            <person name="Tanyolac B."/>
            <person name="Young S."/>
            <person name="Ho-Il K."/>
            <person name="Hahn J.H."/>
            <person name="Sangsakoo G."/>
            <person name="Vanavichit A."/>
            <person name="de Mattos Luiz.A.T."/>
            <person name="Zimmer P.D."/>
            <person name="Malone G."/>
            <person name="Dellagostin O."/>
            <person name="de Oliveira A.C."/>
            <person name="Bevan M."/>
            <person name="Bancroft I."/>
            <person name="Minx P."/>
            <person name="Cordum H."/>
            <person name="Wilson R."/>
            <person name="Cheng Z."/>
            <person name="Jin W."/>
            <person name="Jiang J."/>
            <person name="Leong S.A."/>
            <person name="Iwama H."/>
            <person name="Gojobori T."/>
            <person name="Itoh T."/>
            <person name="Niimura Y."/>
            <person name="Fujii Y."/>
            <person name="Habara T."/>
            <person name="Sakai H."/>
            <person name="Sato Y."/>
            <person name="Wilson G."/>
            <person name="Kumar K."/>
            <person name="McCouch S."/>
            <person name="Juretic N."/>
            <person name="Hoen D."/>
            <person name="Wright S."/>
            <person name="Bruskiewich R."/>
            <person name="Bureau T."/>
            <person name="Miyao A."/>
            <person name="Hirochika H."/>
            <person name="Nishikawa T."/>
            <person name="Kadowaki K."/>
            <person name="Sugiura M."/>
            <person name="Burr B."/>
            <person name="Sasaki T."/>
        </authorList>
    </citation>
    <scope>NUCLEOTIDE SEQUENCE [LARGE SCALE GENOMIC DNA]</scope>
    <source>
        <strain evidence="3">cv. Nipponbare</strain>
    </source>
</reference>